<keyword evidence="1" id="KW-0812">Transmembrane</keyword>
<comment type="caution">
    <text evidence="2">The sequence shown here is derived from an EMBL/GenBank/DDBJ whole genome shotgun (WGS) entry which is preliminary data.</text>
</comment>
<dbReference type="Proteomes" id="UP000024635">
    <property type="component" value="Unassembled WGS sequence"/>
</dbReference>
<proteinExistence type="predicted"/>
<dbReference type="AlphaFoldDB" id="A0A016UX23"/>
<evidence type="ECO:0000313" key="2">
    <source>
        <dbReference type="EMBL" id="EYC19750.1"/>
    </source>
</evidence>
<protein>
    <submittedName>
        <fullName evidence="2">Uncharacterized protein</fullName>
    </submittedName>
</protein>
<gene>
    <name evidence="2" type="primary">Acey_s0023.g693</name>
    <name evidence="2" type="ORF">Y032_0023g693</name>
</gene>
<sequence length="87" mass="9790">MNVFDWHSIYTMLDLPDAEESPADILFLEFYYFFTTCLCMCLCVLELGAAAADILFSSAAPVELLFCEKNTIMARVSLTIANSGFHY</sequence>
<accession>A0A016UX23</accession>
<name>A0A016UX23_9BILA</name>
<dbReference type="EMBL" id="JARK01001359">
    <property type="protein sequence ID" value="EYC19750.1"/>
    <property type="molecule type" value="Genomic_DNA"/>
</dbReference>
<organism evidence="2 3">
    <name type="scientific">Ancylostoma ceylanicum</name>
    <dbReference type="NCBI Taxonomy" id="53326"/>
    <lineage>
        <taxon>Eukaryota</taxon>
        <taxon>Metazoa</taxon>
        <taxon>Ecdysozoa</taxon>
        <taxon>Nematoda</taxon>
        <taxon>Chromadorea</taxon>
        <taxon>Rhabditida</taxon>
        <taxon>Rhabditina</taxon>
        <taxon>Rhabditomorpha</taxon>
        <taxon>Strongyloidea</taxon>
        <taxon>Ancylostomatidae</taxon>
        <taxon>Ancylostomatinae</taxon>
        <taxon>Ancylostoma</taxon>
    </lineage>
</organism>
<keyword evidence="1" id="KW-1133">Transmembrane helix</keyword>
<keyword evidence="3" id="KW-1185">Reference proteome</keyword>
<evidence type="ECO:0000313" key="3">
    <source>
        <dbReference type="Proteomes" id="UP000024635"/>
    </source>
</evidence>
<keyword evidence="1" id="KW-0472">Membrane</keyword>
<evidence type="ECO:0000256" key="1">
    <source>
        <dbReference type="SAM" id="Phobius"/>
    </source>
</evidence>
<feature type="transmembrane region" description="Helical" evidence="1">
    <location>
        <begin position="30"/>
        <end position="56"/>
    </location>
</feature>
<reference evidence="3" key="1">
    <citation type="journal article" date="2015" name="Nat. Genet.">
        <title>The genome and transcriptome of the zoonotic hookworm Ancylostoma ceylanicum identify infection-specific gene families.</title>
        <authorList>
            <person name="Schwarz E.M."/>
            <person name="Hu Y."/>
            <person name="Antoshechkin I."/>
            <person name="Miller M.M."/>
            <person name="Sternberg P.W."/>
            <person name="Aroian R.V."/>
        </authorList>
    </citation>
    <scope>NUCLEOTIDE SEQUENCE</scope>
    <source>
        <strain evidence="3">HY135</strain>
    </source>
</reference>